<evidence type="ECO:0000313" key="5">
    <source>
        <dbReference type="Proteomes" id="UP000813824"/>
    </source>
</evidence>
<protein>
    <submittedName>
        <fullName evidence="4">Sister chromatid cohesion protein Dcc1</fullName>
    </submittedName>
</protein>
<dbReference type="GO" id="GO:0006260">
    <property type="term" value="P:DNA replication"/>
    <property type="evidence" value="ECO:0007669"/>
    <property type="project" value="UniProtKB-KW"/>
</dbReference>
<dbReference type="Proteomes" id="UP000813824">
    <property type="component" value="Unassembled WGS sequence"/>
</dbReference>
<dbReference type="GO" id="GO:0034088">
    <property type="term" value="P:maintenance of mitotic sister chromatid cohesion"/>
    <property type="evidence" value="ECO:0007669"/>
    <property type="project" value="TreeGrafter"/>
</dbReference>
<feature type="compositionally biased region" description="Acidic residues" evidence="3">
    <location>
        <begin position="127"/>
        <end position="137"/>
    </location>
</feature>
<dbReference type="OrthoDB" id="276989at2759"/>
<keyword evidence="5" id="KW-1185">Reference proteome</keyword>
<evidence type="ECO:0000256" key="2">
    <source>
        <dbReference type="ARBA" id="ARBA00022705"/>
    </source>
</evidence>
<feature type="region of interest" description="Disordered" evidence="3">
    <location>
        <begin position="127"/>
        <end position="155"/>
    </location>
</feature>
<reference evidence="4" key="1">
    <citation type="journal article" date="2021" name="New Phytol.">
        <title>Evolutionary innovations through gain and loss of genes in the ectomycorrhizal Boletales.</title>
        <authorList>
            <person name="Wu G."/>
            <person name="Miyauchi S."/>
            <person name="Morin E."/>
            <person name="Kuo A."/>
            <person name="Drula E."/>
            <person name="Varga T."/>
            <person name="Kohler A."/>
            <person name="Feng B."/>
            <person name="Cao Y."/>
            <person name="Lipzen A."/>
            <person name="Daum C."/>
            <person name="Hundley H."/>
            <person name="Pangilinan J."/>
            <person name="Johnson J."/>
            <person name="Barry K."/>
            <person name="LaButti K."/>
            <person name="Ng V."/>
            <person name="Ahrendt S."/>
            <person name="Min B."/>
            <person name="Choi I.G."/>
            <person name="Park H."/>
            <person name="Plett J.M."/>
            <person name="Magnuson J."/>
            <person name="Spatafora J.W."/>
            <person name="Nagy L.G."/>
            <person name="Henrissat B."/>
            <person name="Grigoriev I.V."/>
            <person name="Yang Z.L."/>
            <person name="Xu J."/>
            <person name="Martin F.M."/>
        </authorList>
    </citation>
    <scope>NUCLEOTIDE SEQUENCE</scope>
    <source>
        <strain evidence="4">KKN 215</strain>
    </source>
</reference>
<name>A0A8K0XMV1_9AGAR</name>
<dbReference type="Pfam" id="PF09724">
    <property type="entry name" value="Dcc1"/>
    <property type="match status" value="1"/>
</dbReference>
<dbReference type="InterPro" id="IPR019128">
    <property type="entry name" value="Dcc1"/>
</dbReference>
<accession>A0A8K0XMV1</accession>
<proteinExistence type="inferred from homology"/>
<dbReference type="PANTHER" id="PTHR13395">
    <property type="entry name" value="SISTER CHROMATID COHESION PROTEIN DCC1-RELATED"/>
    <property type="match status" value="1"/>
</dbReference>
<comment type="caution">
    <text evidence="4">The sequence shown here is derived from an EMBL/GenBank/DDBJ whole genome shotgun (WGS) entry which is preliminary data.</text>
</comment>
<dbReference type="GO" id="GO:0031390">
    <property type="term" value="C:Ctf18 RFC-like complex"/>
    <property type="evidence" value="ECO:0007669"/>
    <property type="project" value="InterPro"/>
</dbReference>
<organism evidence="4 5">
    <name type="scientific">Cristinia sonorae</name>
    <dbReference type="NCBI Taxonomy" id="1940300"/>
    <lineage>
        <taxon>Eukaryota</taxon>
        <taxon>Fungi</taxon>
        <taxon>Dikarya</taxon>
        <taxon>Basidiomycota</taxon>
        <taxon>Agaricomycotina</taxon>
        <taxon>Agaricomycetes</taxon>
        <taxon>Agaricomycetidae</taxon>
        <taxon>Agaricales</taxon>
        <taxon>Pleurotineae</taxon>
        <taxon>Stephanosporaceae</taxon>
        <taxon>Cristinia</taxon>
    </lineage>
</organism>
<dbReference type="EMBL" id="JAEVFJ010000027">
    <property type="protein sequence ID" value="KAH8093963.1"/>
    <property type="molecule type" value="Genomic_DNA"/>
</dbReference>
<dbReference type="GO" id="GO:0000775">
    <property type="term" value="C:chromosome, centromeric region"/>
    <property type="evidence" value="ECO:0007669"/>
    <property type="project" value="TreeGrafter"/>
</dbReference>
<dbReference type="GO" id="GO:0000785">
    <property type="term" value="C:chromatin"/>
    <property type="evidence" value="ECO:0007669"/>
    <property type="project" value="TreeGrafter"/>
</dbReference>
<evidence type="ECO:0000256" key="1">
    <source>
        <dbReference type="ARBA" id="ARBA00007017"/>
    </source>
</evidence>
<keyword evidence="2" id="KW-0235">DNA replication</keyword>
<gene>
    <name evidence="4" type="ORF">BXZ70DRAFT_374366</name>
</gene>
<comment type="similarity">
    <text evidence="1">Belongs to the DCC1 family.</text>
</comment>
<dbReference type="AlphaFoldDB" id="A0A8K0XMV1"/>
<evidence type="ECO:0000313" key="4">
    <source>
        <dbReference type="EMBL" id="KAH8093963.1"/>
    </source>
</evidence>
<sequence>MSTVDLKFTSSLQDAGSFKLMELPPDLCKLIEQSIESNTPTQWTVKGQSTDDAVLCTSTKTYALRSVVLSNSVLVVTRSEDADLMDSSDTVVIRDTLHEVLEPVVSVPKLQVLNGLLRGRVYDEGHEDVDEDVEMEEDDRRGSQSQTDGRPTRKRKFTYDDARETLQASQVELDRGLRERRVLIIDGTLLLCSPATIHSAVYSGELRPIAPSYLTTILELLLNYLVSLSLPHSAAPVSELTTSLEDDHEIKAKVSKQVMAWFGDVDDGLWVMDVKGVVREIGLGILRAYKDDPIPETDFMSKWKTAVGDTFEQSTSLDLLHGNFISIPPSESFSPTPLLSYFPSSSLPTDPFARFADLFLTRSRWKADDISPFLMDICVDNKERDKLLLKYARAITDKDGVWYTARAK</sequence>
<evidence type="ECO:0000256" key="3">
    <source>
        <dbReference type="SAM" id="MobiDB-lite"/>
    </source>
</evidence>
<dbReference type="PANTHER" id="PTHR13395:SF6">
    <property type="entry name" value="SISTER CHROMATID COHESION PROTEIN DCC1"/>
    <property type="match status" value="1"/>
</dbReference>